<evidence type="ECO:0000313" key="3">
    <source>
        <dbReference type="Proteomes" id="UP000054279"/>
    </source>
</evidence>
<dbReference type="OrthoDB" id="3065555at2759"/>
<evidence type="ECO:0000313" key="2">
    <source>
        <dbReference type="EMBL" id="KIJ43624.1"/>
    </source>
</evidence>
<feature type="compositionally biased region" description="Basic and acidic residues" evidence="1">
    <location>
        <begin position="159"/>
        <end position="170"/>
    </location>
</feature>
<gene>
    <name evidence="2" type="ORF">M422DRAFT_253212</name>
</gene>
<dbReference type="AlphaFoldDB" id="A0A0C9V9G4"/>
<dbReference type="EMBL" id="KN837122">
    <property type="protein sequence ID" value="KIJ43624.1"/>
    <property type="molecule type" value="Genomic_DNA"/>
</dbReference>
<name>A0A0C9V9G4_SPHS4</name>
<proteinExistence type="predicted"/>
<organism evidence="2 3">
    <name type="scientific">Sphaerobolus stellatus (strain SS14)</name>
    <dbReference type="NCBI Taxonomy" id="990650"/>
    <lineage>
        <taxon>Eukaryota</taxon>
        <taxon>Fungi</taxon>
        <taxon>Dikarya</taxon>
        <taxon>Basidiomycota</taxon>
        <taxon>Agaricomycotina</taxon>
        <taxon>Agaricomycetes</taxon>
        <taxon>Phallomycetidae</taxon>
        <taxon>Geastrales</taxon>
        <taxon>Sphaerobolaceae</taxon>
        <taxon>Sphaerobolus</taxon>
    </lineage>
</organism>
<sequence length="184" mass="21586">MSPIKPLENPESRTLPPLFMILNHRNRFCLLTIALQWTPFYFKRVPHLPEPVVDFKQRESYGDTTTTRDFPRYVENYRVWWVEREGRLQQQDPSYTPIPPFPITVAKVVFFLDYEKSRPKRKCGGGEILGTQVGSSLVSQTINALEAKRKRECHKHPKNHDTQKSLRDDLRTKVIEGAMKHKKP</sequence>
<dbReference type="Proteomes" id="UP000054279">
    <property type="component" value="Unassembled WGS sequence"/>
</dbReference>
<reference evidence="2 3" key="1">
    <citation type="submission" date="2014-06" db="EMBL/GenBank/DDBJ databases">
        <title>Evolutionary Origins and Diversification of the Mycorrhizal Mutualists.</title>
        <authorList>
            <consortium name="DOE Joint Genome Institute"/>
            <consortium name="Mycorrhizal Genomics Consortium"/>
            <person name="Kohler A."/>
            <person name="Kuo A."/>
            <person name="Nagy L.G."/>
            <person name="Floudas D."/>
            <person name="Copeland A."/>
            <person name="Barry K.W."/>
            <person name="Cichocki N."/>
            <person name="Veneault-Fourrey C."/>
            <person name="LaButti K."/>
            <person name="Lindquist E.A."/>
            <person name="Lipzen A."/>
            <person name="Lundell T."/>
            <person name="Morin E."/>
            <person name="Murat C."/>
            <person name="Riley R."/>
            <person name="Ohm R."/>
            <person name="Sun H."/>
            <person name="Tunlid A."/>
            <person name="Henrissat B."/>
            <person name="Grigoriev I.V."/>
            <person name="Hibbett D.S."/>
            <person name="Martin F."/>
        </authorList>
    </citation>
    <scope>NUCLEOTIDE SEQUENCE [LARGE SCALE GENOMIC DNA]</scope>
    <source>
        <strain evidence="2 3">SS14</strain>
    </source>
</reference>
<evidence type="ECO:0000256" key="1">
    <source>
        <dbReference type="SAM" id="MobiDB-lite"/>
    </source>
</evidence>
<dbReference type="HOGENOM" id="CLU_1469119_0_0_1"/>
<accession>A0A0C9V9G4</accession>
<feature type="region of interest" description="Disordered" evidence="1">
    <location>
        <begin position="150"/>
        <end position="170"/>
    </location>
</feature>
<protein>
    <submittedName>
        <fullName evidence="2">Uncharacterized protein</fullName>
    </submittedName>
</protein>
<keyword evidence="3" id="KW-1185">Reference proteome</keyword>